<gene>
    <name evidence="2" type="ORF">M6B38_173570</name>
</gene>
<protein>
    <submittedName>
        <fullName evidence="2">Uncharacterized protein</fullName>
    </submittedName>
</protein>
<proteinExistence type="predicted"/>
<evidence type="ECO:0000313" key="3">
    <source>
        <dbReference type="Proteomes" id="UP001140949"/>
    </source>
</evidence>
<organism evidence="2 3">
    <name type="scientific">Iris pallida</name>
    <name type="common">Sweet iris</name>
    <dbReference type="NCBI Taxonomy" id="29817"/>
    <lineage>
        <taxon>Eukaryota</taxon>
        <taxon>Viridiplantae</taxon>
        <taxon>Streptophyta</taxon>
        <taxon>Embryophyta</taxon>
        <taxon>Tracheophyta</taxon>
        <taxon>Spermatophyta</taxon>
        <taxon>Magnoliopsida</taxon>
        <taxon>Liliopsida</taxon>
        <taxon>Asparagales</taxon>
        <taxon>Iridaceae</taxon>
        <taxon>Iridoideae</taxon>
        <taxon>Irideae</taxon>
        <taxon>Iris</taxon>
    </lineage>
</organism>
<feature type="chain" id="PRO_5043668557" evidence="1">
    <location>
        <begin position="30"/>
        <end position="103"/>
    </location>
</feature>
<comment type="caution">
    <text evidence="2">The sequence shown here is derived from an EMBL/GenBank/DDBJ whole genome shotgun (WGS) entry which is preliminary data.</text>
</comment>
<name>A0AAX6ESG0_IRIPA</name>
<feature type="signal peptide" evidence="1">
    <location>
        <begin position="1"/>
        <end position="29"/>
    </location>
</feature>
<accession>A0AAX6ESG0</accession>
<dbReference type="AlphaFoldDB" id="A0AAX6ESG0"/>
<keyword evidence="3" id="KW-1185">Reference proteome</keyword>
<evidence type="ECO:0000256" key="1">
    <source>
        <dbReference type="SAM" id="SignalP"/>
    </source>
</evidence>
<dbReference type="Proteomes" id="UP001140949">
    <property type="component" value="Unassembled WGS sequence"/>
</dbReference>
<reference evidence="2" key="2">
    <citation type="submission" date="2023-04" db="EMBL/GenBank/DDBJ databases">
        <authorList>
            <person name="Bruccoleri R.E."/>
            <person name="Oakeley E.J."/>
            <person name="Faust A.-M."/>
            <person name="Dessus-Babus S."/>
            <person name="Altorfer M."/>
            <person name="Burckhardt D."/>
            <person name="Oertli M."/>
            <person name="Naumann U."/>
            <person name="Petersen F."/>
            <person name="Wong J."/>
        </authorList>
    </citation>
    <scope>NUCLEOTIDE SEQUENCE</scope>
    <source>
        <strain evidence="2">GSM-AAB239-AS_SAM_17_03QT</strain>
        <tissue evidence="2">Leaf</tissue>
    </source>
</reference>
<reference evidence="2" key="1">
    <citation type="journal article" date="2023" name="GigaByte">
        <title>Genome assembly of the bearded iris, Iris pallida Lam.</title>
        <authorList>
            <person name="Bruccoleri R.E."/>
            <person name="Oakeley E.J."/>
            <person name="Faust A.M.E."/>
            <person name="Altorfer M."/>
            <person name="Dessus-Babus S."/>
            <person name="Burckhardt D."/>
            <person name="Oertli M."/>
            <person name="Naumann U."/>
            <person name="Petersen F."/>
            <person name="Wong J."/>
        </authorList>
    </citation>
    <scope>NUCLEOTIDE SEQUENCE</scope>
    <source>
        <strain evidence="2">GSM-AAB239-AS_SAM_17_03QT</strain>
    </source>
</reference>
<evidence type="ECO:0000313" key="2">
    <source>
        <dbReference type="EMBL" id="KAJ6807127.1"/>
    </source>
</evidence>
<dbReference type="EMBL" id="JANAVB010034218">
    <property type="protein sequence ID" value="KAJ6807127.1"/>
    <property type="molecule type" value="Genomic_DNA"/>
</dbReference>
<keyword evidence="1" id="KW-0732">Signal</keyword>
<sequence>MQRVCRDLSRSSRVSLTISSLLLPLSVLARLGQHVDDRSESHTIDPPQQSNSSATVVQILIANHPVSPWYLVTPARLARASIPATVSIHRLAFYRAVIKDMAG</sequence>